<evidence type="ECO:0000259" key="1">
    <source>
        <dbReference type="Pfam" id="PF13521"/>
    </source>
</evidence>
<dbReference type="AlphaFoldDB" id="A0A7I8W048"/>
<gene>
    <name evidence="2" type="ORF">DGYR_LOCUS9043</name>
</gene>
<sequence length="415" mass="47819">MSQKVGKHNNKVYKVVLTGGPCGGKTTGQVRLCSFFENIGWKVYRVPEAANTLLCGGVKFTSLCEEEIYKFQENLVKTMLQLEETFFELASTCNQNCLVICDRGVMDATAYMKPGQWDRMKETNEWNEVEVRDSRYNQVIHMVSSALGAEKYYSIDGHGCRSEELDFARALDQAVANAWVGHPYYDVIDNTTDFERKLSRMIDSVCNRLGIDVSDRLGPNSKKRKFLIRSTPPEEAFEQFQDFIVVHDYLVTLDNKQQARVRRRGQHGHWTYTHTIRKSVVNADLVEIVESKVQISSREYKLLIAQRDNSHYTVYKKRRCFLWGNQYFQLDFYQPPCPAKCDDLIILETYTAKSDNLDLPYFLEVEKEITTDKAYSMYNLSKKSDSSFENKTNSVATHYSMGNSKMNGTAIDTEK</sequence>
<comment type="caution">
    <text evidence="2">The sequence shown here is derived from an EMBL/GenBank/DDBJ whole genome shotgun (WGS) entry which is preliminary data.</text>
</comment>
<dbReference type="GO" id="GO:0005525">
    <property type="term" value="F:GTP binding"/>
    <property type="evidence" value="ECO:0007669"/>
    <property type="project" value="TreeGrafter"/>
</dbReference>
<feature type="domain" description="NadR/Ttd14 AAA" evidence="1">
    <location>
        <begin position="14"/>
        <end position="196"/>
    </location>
</feature>
<dbReference type="SUPFAM" id="SSF55154">
    <property type="entry name" value="CYTH-like phosphatases"/>
    <property type="match status" value="1"/>
</dbReference>
<dbReference type="OrthoDB" id="6375174at2759"/>
<dbReference type="GO" id="GO:0070300">
    <property type="term" value="F:phosphatidic acid binding"/>
    <property type="evidence" value="ECO:0007669"/>
    <property type="project" value="TreeGrafter"/>
</dbReference>
<dbReference type="EMBL" id="CAJFCJ010000013">
    <property type="protein sequence ID" value="CAD5121045.1"/>
    <property type="molecule type" value="Genomic_DNA"/>
</dbReference>
<evidence type="ECO:0000313" key="2">
    <source>
        <dbReference type="EMBL" id="CAD5121045.1"/>
    </source>
</evidence>
<dbReference type="PANTHER" id="PTHR34932">
    <property type="entry name" value="TRPL TRANSLOCATION DEFECT PROTEIN 14"/>
    <property type="match status" value="1"/>
</dbReference>
<keyword evidence="3" id="KW-1185">Reference proteome</keyword>
<dbReference type="InterPro" id="IPR038727">
    <property type="entry name" value="NadR/Ttd14_AAA_dom"/>
</dbReference>
<accession>A0A7I8W048</accession>
<dbReference type="InterPro" id="IPR027417">
    <property type="entry name" value="P-loop_NTPase"/>
</dbReference>
<organism evidence="2 3">
    <name type="scientific">Dimorphilus gyrociliatus</name>
    <dbReference type="NCBI Taxonomy" id="2664684"/>
    <lineage>
        <taxon>Eukaryota</taxon>
        <taxon>Metazoa</taxon>
        <taxon>Spiralia</taxon>
        <taxon>Lophotrochozoa</taxon>
        <taxon>Annelida</taxon>
        <taxon>Polychaeta</taxon>
        <taxon>Polychaeta incertae sedis</taxon>
        <taxon>Dinophilidae</taxon>
        <taxon>Dimorphilus</taxon>
    </lineage>
</organism>
<name>A0A7I8W048_9ANNE</name>
<dbReference type="InterPro" id="IPR033469">
    <property type="entry name" value="CYTH-like_dom_sf"/>
</dbReference>
<dbReference type="Pfam" id="PF13521">
    <property type="entry name" value="AAA_28"/>
    <property type="match status" value="1"/>
</dbReference>
<evidence type="ECO:0000313" key="3">
    <source>
        <dbReference type="Proteomes" id="UP000549394"/>
    </source>
</evidence>
<dbReference type="FunFam" id="3.40.50.300:FF:001321">
    <property type="entry name" value="Uncharacterized protein, isoform B"/>
    <property type="match status" value="1"/>
</dbReference>
<protein>
    <submittedName>
        <fullName evidence="2">DgyrCDS9586</fullName>
    </submittedName>
</protein>
<dbReference type="GO" id="GO:0035091">
    <property type="term" value="F:phosphatidylinositol binding"/>
    <property type="evidence" value="ECO:0007669"/>
    <property type="project" value="TreeGrafter"/>
</dbReference>
<reference evidence="2 3" key="1">
    <citation type="submission" date="2020-08" db="EMBL/GenBank/DDBJ databases">
        <authorList>
            <person name="Hejnol A."/>
        </authorList>
    </citation>
    <scope>NUCLEOTIDE SEQUENCE [LARGE SCALE GENOMIC DNA]</scope>
</reference>
<proteinExistence type="predicted"/>
<dbReference type="Gene3D" id="2.40.320.10">
    <property type="entry name" value="Hypothetical Protein Pfu-838710-001"/>
    <property type="match status" value="1"/>
</dbReference>
<dbReference type="Gene3D" id="3.40.50.300">
    <property type="entry name" value="P-loop containing nucleotide triphosphate hydrolases"/>
    <property type="match status" value="1"/>
</dbReference>
<dbReference type="InterPro" id="IPR053227">
    <property type="entry name" value="TRPL-trafficking_regulator"/>
</dbReference>
<dbReference type="PANTHER" id="PTHR34932:SF1">
    <property type="entry name" value="TRPL TRANSLOCATION DEFECT PROTEIN 14"/>
    <property type="match status" value="1"/>
</dbReference>
<dbReference type="Proteomes" id="UP000549394">
    <property type="component" value="Unassembled WGS sequence"/>
</dbReference>